<gene>
    <name evidence="1" type="ORF">CFP56_042187</name>
</gene>
<comment type="caution">
    <text evidence="1">The sequence shown here is derived from an EMBL/GenBank/DDBJ whole genome shotgun (WGS) entry which is preliminary data.</text>
</comment>
<dbReference type="EMBL" id="PKMF04000008">
    <property type="protein sequence ID" value="KAK7860180.1"/>
    <property type="molecule type" value="Genomic_DNA"/>
</dbReference>
<reference evidence="1" key="3">
    <citation type="submission" date="2023-07" db="EMBL/GenBank/DDBJ databases">
        <title>An improved reference 1 genome and first organelle genomes of Quercus suber.</title>
        <authorList>
            <consortium name="Genosuber Consortium"/>
            <person name="Usie A."/>
            <person name="Serra O."/>
            <person name="Barros P."/>
        </authorList>
    </citation>
    <scope>NUCLEOTIDE SEQUENCE</scope>
    <source>
        <strain evidence="1">HL8</strain>
        <tissue evidence="1">Leaves</tissue>
    </source>
</reference>
<evidence type="ECO:0000313" key="1">
    <source>
        <dbReference type="EMBL" id="KAK7860180.1"/>
    </source>
</evidence>
<sequence length="37" mass="3886">MGIQSRSGLISGCPLAPPLESLLTHMPCIPSHMSVHS</sequence>
<reference evidence="1" key="1">
    <citation type="submission" date="2017-12" db="EMBL/GenBank/DDBJ databases">
        <authorList>
            <person name="Barbosa P."/>
            <person name="Usie A."/>
            <person name="Ramos A.M."/>
        </authorList>
    </citation>
    <scope>NUCLEOTIDE SEQUENCE</scope>
    <source>
        <strain evidence="1">HL8</strain>
        <tissue evidence="1">Leaves</tissue>
    </source>
</reference>
<name>A0AAW0M9A7_QUESU</name>
<dbReference type="AlphaFoldDB" id="A0AAW0M9A7"/>
<reference evidence="1" key="2">
    <citation type="journal article" date="2018" name="Sci. Data">
        <title>The draft genome sequence of cork oak.</title>
        <authorList>
            <person name="Ramos A.M."/>
            <person name="Usie A."/>
            <person name="Barbosa P."/>
            <person name="Barros P.M."/>
            <person name="Capote T."/>
            <person name="Chaves I."/>
            <person name="Simoes F."/>
            <person name="Abreu I."/>
            <person name="Carrasquinho I."/>
            <person name="Faro C."/>
            <person name="Guimaraes J.B."/>
            <person name="Mendonca D."/>
            <person name="Nobrega F."/>
            <person name="Rodrigues L."/>
            <person name="Saibo N.J.M."/>
            <person name="Varela M.C."/>
            <person name="Egas C."/>
            <person name="Matos J."/>
            <person name="Miguel C.M."/>
            <person name="Oliveira M.M."/>
            <person name="Ricardo C.P."/>
            <person name="Goncalves S."/>
        </authorList>
    </citation>
    <scope>NUCLEOTIDE SEQUENCE [LARGE SCALE GENOMIC DNA]</scope>
    <source>
        <strain evidence="1">HL8</strain>
    </source>
</reference>
<organism evidence="1">
    <name type="scientific">Quercus suber</name>
    <name type="common">Cork oak</name>
    <dbReference type="NCBI Taxonomy" id="58331"/>
    <lineage>
        <taxon>Eukaryota</taxon>
        <taxon>Viridiplantae</taxon>
        <taxon>Streptophyta</taxon>
        <taxon>Embryophyta</taxon>
        <taxon>Tracheophyta</taxon>
        <taxon>Spermatophyta</taxon>
        <taxon>Magnoliopsida</taxon>
        <taxon>eudicotyledons</taxon>
        <taxon>Gunneridae</taxon>
        <taxon>Pentapetalae</taxon>
        <taxon>rosids</taxon>
        <taxon>fabids</taxon>
        <taxon>Fagales</taxon>
        <taxon>Fagaceae</taxon>
        <taxon>Quercus</taxon>
    </lineage>
</organism>
<protein>
    <submittedName>
        <fullName evidence="1">Uncharacterized protein</fullName>
    </submittedName>
</protein>
<proteinExistence type="predicted"/>
<accession>A0AAW0M9A7</accession>